<dbReference type="RefSeq" id="WP_203790105.1">
    <property type="nucleotide sequence ID" value="NZ_BOMV01000102.1"/>
</dbReference>
<keyword evidence="2" id="KW-1185">Reference proteome</keyword>
<name>A0A919K811_9ACTN</name>
<comment type="caution">
    <text evidence="1">The sequence shown here is derived from an EMBL/GenBank/DDBJ whole genome shotgun (WGS) entry which is preliminary data.</text>
</comment>
<evidence type="ECO:0000313" key="1">
    <source>
        <dbReference type="EMBL" id="GIF01385.1"/>
    </source>
</evidence>
<protein>
    <submittedName>
        <fullName evidence="1">Uncharacterized protein</fullName>
    </submittedName>
</protein>
<accession>A0A919K811</accession>
<evidence type="ECO:0000313" key="2">
    <source>
        <dbReference type="Proteomes" id="UP000636960"/>
    </source>
</evidence>
<proteinExistence type="predicted"/>
<dbReference type="EMBL" id="BOMV01000102">
    <property type="protein sequence ID" value="GIF01385.1"/>
    <property type="molecule type" value="Genomic_DNA"/>
</dbReference>
<dbReference type="Proteomes" id="UP000636960">
    <property type="component" value="Unassembled WGS sequence"/>
</dbReference>
<sequence length="98" mass="10486">MAEDDGNAAASRQLEKPTLADARTALERLYGPHLNDVWASLLVRAGLTGEENDLNSFHRLVTCMCAGEPITRICGRSLEIRAATYSRLTAAAAQGKAA</sequence>
<dbReference type="AlphaFoldDB" id="A0A919K811"/>
<organism evidence="1 2">
    <name type="scientific">Paractinoplanes rishiriensis</name>
    <dbReference type="NCBI Taxonomy" id="1050105"/>
    <lineage>
        <taxon>Bacteria</taxon>
        <taxon>Bacillati</taxon>
        <taxon>Actinomycetota</taxon>
        <taxon>Actinomycetes</taxon>
        <taxon>Micromonosporales</taxon>
        <taxon>Micromonosporaceae</taxon>
        <taxon>Paractinoplanes</taxon>
    </lineage>
</organism>
<gene>
    <name evidence="1" type="ORF">Ari01nite_88490</name>
</gene>
<reference evidence="1" key="1">
    <citation type="submission" date="2021-01" db="EMBL/GenBank/DDBJ databases">
        <title>Whole genome shotgun sequence of Actinoplanes rishiriensis NBRC 108556.</title>
        <authorList>
            <person name="Komaki H."/>
            <person name="Tamura T."/>
        </authorList>
    </citation>
    <scope>NUCLEOTIDE SEQUENCE</scope>
    <source>
        <strain evidence="1">NBRC 108556</strain>
    </source>
</reference>